<evidence type="ECO:0000313" key="2">
    <source>
        <dbReference type="Proteomes" id="UP000324222"/>
    </source>
</evidence>
<dbReference type="AlphaFoldDB" id="A0A5B7K6W0"/>
<gene>
    <name evidence="1" type="ORF">E2C01_099993</name>
</gene>
<dbReference type="EMBL" id="VSRR010140460">
    <property type="protein sequence ID" value="MPD04313.1"/>
    <property type="molecule type" value="Genomic_DNA"/>
</dbReference>
<sequence length="77" mass="9051">MDIMDRVRLRHINSELGRHLFAILRGEAYESSTTLEDYTSNLPSGAIVFQALRARVYRILQKSARGESERERERERE</sequence>
<dbReference type="OrthoDB" id="6354174at2759"/>
<accession>A0A5B7K6W0</accession>
<comment type="caution">
    <text evidence="1">The sequence shown here is derived from an EMBL/GenBank/DDBJ whole genome shotgun (WGS) entry which is preliminary data.</text>
</comment>
<protein>
    <submittedName>
        <fullName evidence="1">Uncharacterized protein</fullName>
    </submittedName>
</protein>
<evidence type="ECO:0000313" key="1">
    <source>
        <dbReference type="EMBL" id="MPD04313.1"/>
    </source>
</evidence>
<keyword evidence="2" id="KW-1185">Reference proteome</keyword>
<dbReference type="Proteomes" id="UP000324222">
    <property type="component" value="Unassembled WGS sequence"/>
</dbReference>
<proteinExistence type="predicted"/>
<name>A0A5B7K6W0_PORTR</name>
<organism evidence="1 2">
    <name type="scientific">Portunus trituberculatus</name>
    <name type="common">Swimming crab</name>
    <name type="synonym">Neptunus trituberculatus</name>
    <dbReference type="NCBI Taxonomy" id="210409"/>
    <lineage>
        <taxon>Eukaryota</taxon>
        <taxon>Metazoa</taxon>
        <taxon>Ecdysozoa</taxon>
        <taxon>Arthropoda</taxon>
        <taxon>Crustacea</taxon>
        <taxon>Multicrustacea</taxon>
        <taxon>Malacostraca</taxon>
        <taxon>Eumalacostraca</taxon>
        <taxon>Eucarida</taxon>
        <taxon>Decapoda</taxon>
        <taxon>Pleocyemata</taxon>
        <taxon>Brachyura</taxon>
        <taxon>Eubrachyura</taxon>
        <taxon>Portunoidea</taxon>
        <taxon>Portunidae</taxon>
        <taxon>Portuninae</taxon>
        <taxon>Portunus</taxon>
    </lineage>
</organism>
<reference evidence="1 2" key="1">
    <citation type="submission" date="2019-05" db="EMBL/GenBank/DDBJ databases">
        <title>Another draft genome of Portunus trituberculatus and its Hox gene families provides insights of decapod evolution.</title>
        <authorList>
            <person name="Jeong J.-H."/>
            <person name="Song I."/>
            <person name="Kim S."/>
            <person name="Choi T."/>
            <person name="Kim D."/>
            <person name="Ryu S."/>
            <person name="Kim W."/>
        </authorList>
    </citation>
    <scope>NUCLEOTIDE SEQUENCE [LARGE SCALE GENOMIC DNA]</scope>
    <source>
        <tissue evidence="1">Muscle</tissue>
    </source>
</reference>